<dbReference type="Proteomes" id="UP000295632">
    <property type="component" value="Unassembled WGS sequence"/>
</dbReference>
<dbReference type="InterPro" id="IPR024164">
    <property type="entry name" value="KinB-signalling_activ"/>
</dbReference>
<keyword evidence="1" id="KW-0472">Membrane</keyword>
<keyword evidence="1" id="KW-1133">Transmembrane helix</keyword>
<keyword evidence="3" id="KW-1185">Reference proteome</keyword>
<feature type="transmembrane region" description="Helical" evidence="1">
    <location>
        <begin position="25"/>
        <end position="47"/>
    </location>
</feature>
<accession>A0A4R6TR80</accession>
<organism evidence="2 3">
    <name type="scientific">Aureibacillus halotolerans</name>
    <dbReference type="NCBI Taxonomy" id="1508390"/>
    <lineage>
        <taxon>Bacteria</taxon>
        <taxon>Bacillati</taxon>
        <taxon>Bacillota</taxon>
        <taxon>Bacilli</taxon>
        <taxon>Bacillales</taxon>
        <taxon>Bacillaceae</taxon>
        <taxon>Aureibacillus</taxon>
    </lineage>
</organism>
<dbReference type="SMART" id="SM01251">
    <property type="entry name" value="KbaA"/>
    <property type="match status" value="1"/>
</dbReference>
<dbReference type="PIRSF" id="PIRSF029886">
    <property type="entry name" value="KBAA"/>
    <property type="match status" value="1"/>
</dbReference>
<name>A0A4R6TR80_9BACI</name>
<feature type="transmembrane region" description="Helical" evidence="1">
    <location>
        <begin position="67"/>
        <end position="92"/>
    </location>
</feature>
<evidence type="ECO:0000313" key="2">
    <source>
        <dbReference type="EMBL" id="TDQ34750.1"/>
    </source>
</evidence>
<feature type="transmembrane region" description="Helical" evidence="1">
    <location>
        <begin position="104"/>
        <end position="124"/>
    </location>
</feature>
<dbReference type="EMBL" id="SNYJ01000023">
    <property type="protein sequence ID" value="TDQ34750.1"/>
    <property type="molecule type" value="Genomic_DNA"/>
</dbReference>
<reference evidence="2 3" key="1">
    <citation type="submission" date="2019-03" db="EMBL/GenBank/DDBJ databases">
        <title>Genomic Encyclopedia of Type Strains, Phase IV (KMG-IV): sequencing the most valuable type-strain genomes for metagenomic binning, comparative biology and taxonomic classification.</title>
        <authorList>
            <person name="Goeker M."/>
        </authorList>
    </citation>
    <scope>NUCLEOTIDE SEQUENCE [LARGE SCALE GENOMIC DNA]</scope>
    <source>
        <strain evidence="2 3">DSM 28697</strain>
    </source>
</reference>
<keyword evidence="1" id="KW-0812">Transmembrane</keyword>
<comment type="caution">
    <text evidence="2">The sequence shown here is derived from an EMBL/GenBank/DDBJ whole genome shotgun (WGS) entry which is preliminary data.</text>
</comment>
<feature type="transmembrane region" description="Helical" evidence="1">
    <location>
        <begin position="193"/>
        <end position="212"/>
    </location>
</feature>
<dbReference type="GO" id="GO:0045881">
    <property type="term" value="P:positive regulation of sporulation resulting in formation of a cellular spore"/>
    <property type="evidence" value="ECO:0007669"/>
    <property type="project" value="InterPro"/>
</dbReference>
<feature type="transmembrane region" description="Helical" evidence="1">
    <location>
        <begin position="166"/>
        <end position="187"/>
    </location>
</feature>
<proteinExistence type="predicted"/>
<sequence>MVYRSSDKLRMSRDKGVYTLNSRKWVYLFLTTLAIGMVTTVITGFLVDWENYKELFAQGNIGEILVVGLWLIGVGAIFSLISQMGFFAYLFIHRFGLGLFRSVSLWNGVQVVVIAFALFDFVYLRYQIFADGEGPLFPYVWPALLLAVLSLFVAGIKAYDTSSKQAFTPALFLMVVVTMVEWFPALRENQTDWLFLMVFPLFLCNAWQLLILHRLVTPQKANTKESPST</sequence>
<feature type="transmembrane region" description="Helical" evidence="1">
    <location>
        <begin position="136"/>
        <end position="154"/>
    </location>
</feature>
<dbReference type="AlphaFoldDB" id="A0A4R6TR80"/>
<dbReference type="Pfam" id="PF14089">
    <property type="entry name" value="KbaA"/>
    <property type="match status" value="1"/>
</dbReference>
<protein>
    <submittedName>
        <fullName evidence="2">KinB signaling pathway activation protein</fullName>
    </submittedName>
</protein>
<evidence type="ECO:0000313" key="3">
    <source>
        <dbReference type="Proteomes" id="UP000295632"/>
    </source>
</evidence>
<evidence type="ECO:0000256" key="1">
    <source>
        <dbReference type="SAM" id="Phobius"/>
    </source>
</evidence>
<gene>
    <name evidence="2" type="ORF">EV213_12378</name>
</gene>